<protein>
    <submittedName>
        <fullName evidence="2">Uncharacterized protein</fullName>
    </submittedName>
</protein>
<name>A0A6J4HZZ1_9PROT</name>
<gene>
    <name evidence="2" type="ORF">AVDCRST_MAG27-1305</name>
</gene>
<accession>A0A6J4HZZ1</accession>
<evidence type="ECO:0000256" key="1">
    <source>
        <dbReference type="SAM" id="MobiDB-lite"/>
    </source>
</evidence>
<proteinExistence type="predicted"/>
<feature type="region of interest" description="Disordered" evidence="1">
    <location>
        <begin position="58"/>
        <end position="83"/>
    </location>
</feature>
<reference evidence="2" key="1">
    <citation type="submission" date="2020-02" db="EMBL/GenBank/DDBJ databases">
        <authorList>
            <person name="Meier V. D."/>
        </authorList>
    </citation>
    <scope>NUCLEOTIDE SEQUENCE</scope>
    <source>
        <strain evidence="2">AVDCRST_MAG27</strain>
    </source>
</reference>
<organism evidence="2">
    <name type="scientific">uncultured Craurococcus sp</name>
    <dbReference type="NCBI Taxonomy" id="1135998"/>
    <lineage>
        <taxon>Bacteria</taxon>
        <taxon>Pseudomonadati</taxon>
        <taxon>Pseudomonadota</taxon>
        <taxon>Alphaproteobacteria</taxon>
        <taxon>Acetobacterales</taxon>
        <taxon>Acetobacteraceae</taxon>
        <taxon>Craurococcus</taxon>
        <taxon>environmental samples</taxon>
    </lineage>
</organism>
<sequence length="108" mass="11522">MRDDRPPTVGPGIPAGTVSAGNAVNQGVEFAGYVDLVRGAVVAGDRVTLRGMDEFPGARSRMIGPRRPVASHRPSLGEMRGLGHQARWAGVRRTTRRCQAPSSDRPCC</sequence>
<dbReference type="EMBL" id="CADCTD010000056">
    <property type="protein sequence ID" value="CAA9238602.1"/>
    <property type="molecule type" value="Genomic_DNA"/>
</dbReference>
<evidence type="ECO:0000313" key="2">
    <source>
        <dbReference type="EMBL" id="CAA9238602.1"/>
    </source>
</evidence>
<dbReference type="AlphaFoldDB" id="A0A6J4HZZ1"/>